<protein>
    <submittedName>
        <fullName evidence="1">Uncharacterized protein</fullName>
    </submittedName>
</protein>
<dbReference type="KEGG" id="ban:BA_1097"/>
<organism evidence="1 2">
    <name type="scientific">Bacillus anthracis</name>
    <name type="common">anthrax bacterium</name>
    <dbReference type="NCBI Taxonomy" id="1392"/>
    <lineage>
        <taxon>Bacteria</taxon>
        <taxon>Bacillati</taxon>
        <taxon>Bacillota</taxon>
        <taxon>Bacilli</taxon>
        <taxon>Bacillales</taxon>
        <taxon>Bacillaceae</taxon>
        <taxon>Bacillus</taxon>
        <taxon>Bacillus cereus group</taxon>
    </lineage>
</organism>
<evidence type="ECO:0000313" key="1">
    <source>
        <dbReference type="EMBL" id="AAP25076.1"/>
    </source>
</evidence>
<name>A0A0F7RI14_BACAN</name>
<dbReference type="AlphaFoldDB" id="A0A0F7RI14"/>
<dbReference type="Proteomes" id="UP000000427">
    <property type="component" value="Chromosome"/>
</dbReference>
<dbReference type="EMBL" id="AE016879">
    <property type="protein sequence ID" value="AAP25076.1"/>
    <property type="molecule type" value="Genomic_DNA"/>
</dbReference>
<accession>A0A0F7RI14</accession>
<evidence type="ECO:0000313" key="2">
    <source>
        <dbReference type="Proteomes" id="UP000000427"/>
    </source>
</evidence>
<sequence>MWKEGLLSALLSLCINGFWVVESEGQTIITATFAVTSLR</sequence>
<proteinExistence type="predicted"/>
<gene>
    <name evidence="1" type="ordered locus">BA_1097</name>
</gene>
<reference evidence="1 2" key="1">
    <citation type="journal article" date="2003" name="Nature">
        <title>The genome sequence of Bacillus anthracis Ames and comparison to closely related bacteria.</title>
        <authorList>
            <person name="Read T.D."/>
            <person name="Peterson S.N."/>
            <person name="Tourasse N."/>
            <person name="Baillie L.W."/>
            <person name="Paulsen I.T."/>
            <person name="Nelson K.E."/>
            <person name="Tettelin H."/>
            <person name="Fouts D.E."/>
            <person name="Eisen J.A."/>
            <person name="Gill S.R."/>
            <person name="Holtzapple E.K."/>
            <person name="Okstad O.A."/>
            <person name="Helgason E."/>
            <person name="Rilstone J."/>
            <person name="Wu M."/>
            <person name="Kolonay J.F."/>
            <person name="Beanan M.J."/>
            <person name="Dodson R.J."/>
            <person name="Brinkac L.M."/>
            <person name="Gwinn M."/>
            <person name="DeBoy R.T."/>
            <person name="Madpu R."/>
            <person name="Daugherty S.C."/>
            <person name="Durkin A.S."/>
            <person name="Haft D.H."/>
            <person name="Nelson W.C."/>
            <person name="Peterson J.D."/>
            <person name="Pop M."/>
            <person name="Khouri H.M."/>
            <person name="Radune D."/>
            <person name="Benton J.L."/>
            <person name="Mahamoud Y."/>
            <person name="Jiang L."/>
            <person name="Hance I.R."/>
            <person name="Weidman J.F."/>
            <person name="Berry K.J."/>
            <person name="Plaut R.D."/>
            <person name="Wolf A.M."/>
            <person name="Watkins K.L."/>
            <person name="Nierman W.C."/>
            <person name="Hazen A."/>
            <person name="Cline R."/>
            <person name="Redmond C."/>
            <person name="Thwaite J.E."/>
            <person name="White O."/>
            <person name="Salzberg S.L."/>
            <person name="Thomason B."/>
            <person name="Friedlander A.M."/>
            <person name="Koehler T.M."/>
            <person name="Hanna P.C."/>
            <person name="Kolsto A.B."/>
            <person name="Fraser C.M."/>
        </authorList>
    </citation>
    <scope>NUCLEOTIDE SEQUENCE [LARGE SCALE GENOMIC DNA]</scope>
    <source>
        <strain evidence="2">Ames / isolate Porton</strain>
    </source>
</reference>